<feature type="non-terminal residue" evidence="1">
    <location>
        <position position="365"/>
    </location>
</feature>
<reference evidence="1 2" key="1">
    <citation type="submission" date="2021-06" db="EMBL/GenBank/DDBJ databases">
        <authorList>
            <person name="Kallberg Y."/>
            <person name="Tangrot J."/>
            <person name="Rosling A."/>
        </authorList>
    </citation>
    <scope>NUCLEOTIDE SEQUENCE [LARGE SCALE GENOMIC DNA]</scope>
    <source>
        <strain evidence="1 2">120-4 pot B 10/14</strain>
    </source>
</reference>
<protein>
    <submittedName>
        <fullName evidence="1">39339_t:CDS:1</fullName>
    </submittedName>
</protein>
<organism evidence="1 2">
    <name type="scientific">Gigaspora margarita</name>
    <dbReference type="NCBI Taxonomy" id="4874"/>
    <lineage>
        <taxon>Eukaryota</taxon>
        <taxon>Fungi</taxon>
        <taxon>Fungi incertae sedis</taxon>
        <taxon>Mucoromycota</taxon>
        <taxon>Glomeromycotina</taxon>
        <taxon>Glomeromycetes</taxon>
        <taxon>Diversisporales</taxon>
        <taxon>Gigasporaceae</taxon>
        <taxon>Gigaspora</taxon>
    </lineage>
</organism>
<dbReference type="PANTHER" id="PTHR33129:SF1">
    <property type="entry name" value="ATP-BINDING PROTEIN"/>
    <property type="match status" value="1"/>
</dbReference>
<name>A0ABN7X084_GIGMA</name>
<sequence length="365" mass="43505">TKKKPLNEITNYYNRSYYEKDQEAKRPKVEHNSIELEDQNAKHPKVEHNSIENGDRFDQKLTEFWNFLKSTRIKENFLNLTKNIRRLRITGNPSIEKTFFGYYLLYLLAQEDKIVVFDSFYIVDKFNLIMHCNNLNIWYIADANEPKKINAKTIVVYSPRKDHYKNFNRYYGTMIHYMPVWTLHEITEWIPRFVLEKANDQTQQNKLENVIVRCDEKIFYYIGKNKSRDDISHKLIHISMNPPEENNVDYKNPYTKKALKFSSEYVGYNVTLRLENAIWERLKNKIRLSLLDEGEFEIQSLDLNESNTLKLNQQNKILVFSSVNTISNTKYFQPSSKNFPSIDAIITPNKLFQITTAWEHPIKTI</sequence>
<proteinExistence type="predicted"/>
<keyword evidence="2" id="KW-1185">Reference proteome</keyword>
<evidence type="ECO:0000313" key="2">
    <source>
        <dbReference type="Proteomes" id="UP000789901"/>
    </source>
</evidence>
<dbReference type="EMBL" id="CAJVQB010071216">
    <property type="protein sequence ID" value="CAG8843088.1"/>
    <property type="molecule type" value="Genomic_DNA"/>
</dbReference>
<gene>
    <name evidence="1" type="ORF">GMARGA_LOCUS36350</name>
</gene>
<accession>A0ABN7X084</accession>
<evidence type="ECO:0000313" key="1">
    <source>
        <dbReference type="EMBL" id="CAG8843088.1"/>
    </source>
</evidence>
<dbReference type="Proteomes" id="UP000789901">
    <property type="component" value="Unassembled WGS sequence"/>
</dbReference>
<dbReference type="PANTHER" id="PTHR33129">
    <property type="entry name" value="PROTEIN KINASE DOMAIN-CONTAINING PROTEIN-RELATED"/>
    <property type="match status" value="1"/>
</dbReference>
<comment type="caution">
    <text evidence="1">The sequence shown here is derived from an EMBL/GenBank/DDBJ whole genome shotgun (WGS) entry which is preliminary data.</text>
</comment>
<feature type="non-terminal residue" evidence="1">
    <location>
        <position position="1"/>
    </location>
</feature>
<dbReference type="InterPro" id="IPR052980">
    <property type="entry name" value="Crinkler_effector"/>
</dbReference>